<evidence type="ECO:0000313" key="3">
    <source>
        <dbReference type="Proteomes" id="UP000189933"/>
    </source>
</evidence>
<protein>
    <submittedName>
        <fullName evidence="2">Thioredoxin</fullName>
    </submittedName>
</protein>
<gene>
    <name evidence="2" type="ORF">SAMN02745885_02084</name>
</gene>
<proteinExistence type="predicted"/>
<evidence type="ECO:0000313" key="2">
    <source>
        <dbReference type="EMBL" id="SKA14538.1"/>
    </source>
</evidence>
<sequence>MALQNKYAGQVEFLIVNVDDPQGQQLAAQFGVSAIPAFFFINSQQQVVASVVGAQSQAQMEEYVKKIIP</sequence>
<evidence type="ECO:0000259" key="1">
    <source>
        <dbReference type="Pfam" id="PF00085"/>
    </source>
</evidence>
<dbReference type="Pfam" id="PF00085">
    <property type="entry name" value="Thioredoxin"/>
    <property type="match status" value="1"/>
</dbReference>
<dbReference type="OrthoDB" id="9809733at2"/>
<name>A0A1T4RFL9_9FIRM</name>
<organism evidence="2 3">
    <name type="scientific">Carboxydocella sporoproducens DSM 16521</name>
    <dbReference type="NCBI Taxonomy" id="1121270"/>
    <lineage>
        <taxon>Bacteria</taxon>
        <taxon>Bacillati</taxon>
        <taxon>Bacillota</taxon>
        <taxon>Clostridia</taxon>
        <taxon>Eubacteriales</taxon>
        <taxon>Clostridiales Family XVI. Incertae Sedis</taxon>
        <taxon>Carboxydocella</taxon>
    </lineage>
</organism>
<dbReference type="EMBL" id="FUXM01000029">
    <property type="protein sequence ID" value="SKA14538.1"/>
    <property type="molecule type" value="Genomic_DNA"/>
</dbReference>
<feature type="domain" description="Thioredoxin" evidence="1">
    <location>
        <begin position="3"/>
        <end position="66"/>
    </location>
</feature>
<dbReference type="SUPFAM" id="SSF52833">
    <property type="entry name" value="Thioredoxin-like"/>
    <property type="match status" value="1"/>
</dbReference>
<reference evidence="3" key="1">
    <citation type="submission" date="2017-02" db="EMBL/GenBank/DDBJ databases">
        <authorList>
            <person name="Varghese N."/>
            <person name="Submissions S."/>
        </authorList>
    </citation>
    <scope>NUCLEOTIDE SEQUENCE [LARGE SCALE GENOMIC DNA]</scope>
    <source>
        <strain evidence="3">DSM 16521</strain>
    </source>
</reference>
<accession>A0A1T4RFL9</accession>
<keyword evidence="3" id="KW-1185">Reference proteome</keyword>
<dbReference type="InterPro" id="IPR013766">
    <property type="entry name" value="Thioredoxin_domain"/>
</dbReference>
<dbReference type="AlphaFoldDB" id="A0A1T4RFL9"/>
<dbReference type="Proteomes" id="UP000189933">
    <property type="component" value="Unassembled WGS sequence"/>
</dbReference>
<dbReference type="InterPro" id="IPR036249">
    <property type="entry name" value="Thioredoxin-like_sf"/>
</dbReference>
<dbReference type="Gene3D" id="3.40.30.10">
    <property type="entry name" value="Glutaredoxin"/>
    <property type="match status" value="1"/>
</dbReference>